<dbReference type="InterPro" id="IPR041280">
    <property type="entry name" value="Big_10"/>
</dbReference>
<dbReference type="PANTHER" id="PTHR30582:SF2">
    <property type="entry name" value="L,D-TRANSPEPTIDASE YCIB-RELATED"/>
    <property type="match status" value="1"/>
</dbReference>
<feature type="signal peptide" evidence="8">
    <location>
        <begin position="1"/>
        <end position="26"/>
    </location>
</feature>
<evidence type="ECO:0000256" key="4">
    <source>
        <dbReference type="ARBA" id="ARBA00022984"/>
    </source>
</evidence>
<accession>A0ABQ2N7G1</accession>
<comment type="caution">
    <text evidence="10">The sequence shown here is derived from an EMBL/GenBank/DDBJ whole genome shotgun (WGS) entry which is preliminary data.</text>
</comment>
<dbReference type="RefSeq" id="WP_188783079.1">
    <property type="nucleotide sequence ID" value="NZ_BMNI01000002.1"/>
</dbReference>
<proteinExistence type="predicted"/>
<keyword evidence="6 7" id="KW-0961">Cell wall biogenesis/degradation</keyword>
<evidence type="ECO:0000259" key="9">
    <source>
        <dbReference type="PROSITE" id="PS52029"/>
    </source>
</evidence>
<keyword evidence="4 7" id="KW-0573">Peptidoglycan synthesis</keyword>
<feature type="active site" description="Nucleophile" evidence="7">
    <location>
        <position position="346"/>
    </location>
</feature>
<dbReference type="InterPro" id="IPR038063">
    <property type="entry name" value="Transpep_catalytic_dom"/>
</dbReference>
<gene>
    <name evidence="10" type="ORF">GCM10011584_11760</name>
</gene>
<evidence type="ECO:0000256" key="5">
    <source>
        <dbReference type="ARBA" id="ARBA00023315"/>
    </source>
</evidence>
<name>A0ABQ2N7G1_9ACTN</name>
<dbReference type="Gene3D" id="2.60.40.3780">
    <property type="match status" value="1"/>
</dbReference>
<dbReference type="InterPro" id="IPR005490">
    <property type="entry name" value="LD_TPept_cat_dom"/>
</dbReference>
<evidence type="ECO:0000313" key="10">
    <source>
        <dbReference type="EMBL" id="GGO87356.1"/>
    </source>
</evidence>
<evidence type="ECO:0000256" key="3">
    <source>
        <dbReference type="ARBA" id="ARBA00022960"/>
    </source>
</evidence>
<dbReference type="Gene3D" id="2.60.40.3710">
    <property type="match status" value="1"/>
</dbReference>
<evidence type="ECO:0000256" key="1">
    <source>
        <dbReference type="ARBA" id="ARBA00004752"/>
    </source>
</evidence>
<feature type="chain" id="PRO_5045513768" description="L,D-TPase catalytic domain-containing protein" evidence="8">
    <location>
        <begin position="27"/>
        <end position="399"/>
    </location>
</feature>
<evidence type="ECO:0000256" key="2">
    <source>
        <dbReference type="ARBA" id="ARBA00022679"/>
    </source>
</evidence>
<feature type="domain" description="L,D-TPase catalytic" evidence="9">
    <location>
        <begin position="244"/>
        <end position="370"/>
    </location>
</feature>
<keyword evidence="8" id="KW-0732">Signal</keyword>
<keyword evidence="11" id="KW-1185">Reference proteome</keyword>
<reference evidence="11" key="1">
    <citation type="journal article" date="2019" name="Int. J. Syst. Evol. Microbiol.">
        <title>The Global Catalogue of Microorganisms (GCM) 10K type strain sequencing project: providing services to taxonomists for standard genome sequencing and annotation.</title>
        <authorList>
            <consortium name="The Broad Institute Genomics Platform"/>
            <consortium name="The Broad Institute Genome Sequencing Center for Infectious Disease"/>
            <person name="Wu L."/>
            <person name="Ma J."/>
        </authorList>
    </citation>
    <scope>NUCLEOTIDE SEQUENCE [LARGE SCALE GENOMIC DNA]</scope>
    <source>
        <strain evidence="11">CGMCC 4.7371</strain>
    </source>
</reference>
<protein>
    <recommendedName>
        <fullName evidence="9">L,D-TPase catalytic domain-containing protein</fullName>
    </recommendedName>
</protein>
<evidence type="ECO:0000313" key="11">
    <source>
        <dbReference type="Proteomes" id="UP000655410"/>
    </source>
</evidence>
<evidence type="ECO:0000256" key="8">
    <source>
        <dbReference type="SAM" id="SignalP"/>
    </source>
</evidence>
<evidence type="ECO:0000256" key="7">
    <source>
        <dbReference type="PROSITE-ProRule" id="PRU01373"/>
    </source>
</evidence>
<dbReference type="CDD" id="cd16913">
    <property type="entry name" value="YkuD_like"/>
    <property type="match status" value="1"/>
</dbReference>
<dbReference type="PANTHER" id="PTHR30582">
    <property type="entry name" value="L,D-TRANSPEPTIDASE"/>
    <property type="match status" value="1"/>
</dbReference>
<sequence length="399" mass="42762">MTVGLTLAARVAAGLGALALLTSCNAVPEALGGSAEASTPSQATAVPKLTTNVHGTAVTVDSHVVARAADGTFSAVILKARDGETAGAKIPGKIAADGTTWRAAALLEPATTYVVLARVKDASGKEVPLRTRFVTQSLEGHQVFPSVAPLAGETVGVGMPVIVQFDAPVADKARFEKLMKVTSTPQQQGAWHWLSDREVHWRPVSYWKPGTDVHVQLDLNSIPAGNGFYGQETRSIDFHIGDAHVYKVNAQTDQMQVYSNGTLLRTLPVTTGMKGFTTRSGTKVIIEKNPDRSMDSETVGIAKDNPLYYHVDHVLWTMRLTYSGEFIHAAPWSVASQGHANVSHGCTGMSTENAQWLFNMSRRGDVVETTGTDRPMELTNGYGDWNESFADWKAGSALS</sequence>
<evidence type="ECO:0000256" key="6">
    <source>
        <dbReference type="ARBA" id="ARBA00023316"/>
    </source>
</evidence>
<dbReference type="Proteomes" id="UP000655410">
    <property type="component" value="Unassembled WGS sequence"/>
</dbReference>
<comment type="pathway">
    <text evidence="1 7">Cell wall biogenesis; peptidoglycan biosynthesis.</text>
</comment>
<dbReference type="PROSITE" id="PS52029">
    <property type="entry name" value="LD_TPASE"/>
    <property type="match status" value="1"/>
</dbReference>
<dbReference type="Pfam" id="PF03734">
    <property type="entry name" value="YkuD"/>
    <property type="match status" value="1"/>
</dbReference>
<feature type="active site" description="Proton donor/acceptor" evidence="7">
    <location>
        <position position="328"/>
    </location>
</feature>
<keyword evidence="2" id="KW-0808">Transferase</keyword>
<dbReference type="EMBL" id="BMNI01000002">
    <property type="protein sequence ID" value="GGO87356.1"/>
    <property type="molecule type" value="Genomic_DNA"/>
</dbReference>
<keyword evidence="3 7" id="KW-0133">Cell shape</keyword>
<dbReference type="Gene3D" id="2.40.440.10">
    <property type="entry name" value="L,D-transpeptidase catalytic domain-like"/>
    <property type="match status" value="1"/>
</dbReference>
<dbReference type="CDD" id="cd13432">
    <property type="entry name" value="LDT_IgD_like_2"/>
    <property type="match status" value="1"/>
</dbReference>
<keyword evidence="5" id="KW-0012">Acyltransferase</keyword>
<organism evidence="10 11">
    <name type="scientific">Nocardioides phosphati</name>
    <dbReference type="NCBI Taxonomy" id="1867775"/>
    <lineage>
        <taxon>Bacteria</taxon>
        <taxon>Bacillati</taxon>
        <taxon>Actinomycetota</taxon>
        <taxon>Actinomycetes</taxon>
        <taxon>Propionibacteriales</taxon>
        <taxon>Nocardioidaceae</taxon>
        <taxon>Nocardioides</taxon>
    </lineage>
</organism>
<dbReference type="SUPFAM" id="SSF141523">
    <property type="entry name" value="L,D-transpeptidase catalytic domain-like"/>
    <property type="match status" value="1"/>
</dbReference>
<dbReference type="InterPro" id="IPR050979">
    <property type="entry name" value="LD-transpeptidase"/>
</dbReference>
<dbReference type="Pfam" id="PF17964">
    <property type="entry name" value="Big_10"/>
    <property type="match status" value="1"/>
</dbReference>